<dbReference type="Proteomes" id="UP000694428">
    <property type="component" value="Unplaced"/>
</dbReference>
<sequence>MLQWLCGKLPWEHNLKDPVAGWHPFWNEMLNEDLGLHQVKFTFEMHSAGELSKFLVCVYGLAYDEKPKYQELKNILLDGLKMSGTPYDGPLEFPTVISGLTGLAVKCQSQHSSAFKLPVCKSPVCVCDVCAVRRGQGAIHF</sequence>
<dbReference type="AlphaFoldDB" id="A0A8C9F773"/>
<reference evidence="1" key="1">
    <citation type="submission" date="2025-05" db="UniProtKB">
        <authorList>
            <consortium name="Ensembl"/>
        </authorList>
    </citation>
    <scope>IDENTIFICATION</scope>
</reference>
<accession>A0A8C9F773</accession>
<proteinExistence type="predicted"/>
<dbReference type="Ensembl" id="ENSPSTT00000012223.1">
    <property type="protein sequence ID" value="ENSPSTP00000011648.1"/>
    <property type="gene ID" value="ENSPSTG00000008183.1"/>
</dbReference>
<dbReference type="Ensembl" id="ENSPSTT00000020686.1">
    <property type="protein sequence ID" value="ENSPSTP00000019735.1"/>
    <property type="gene ID" value="ENSPSTG00000014280.1"/>
</dbReference>
<evidence type="ECO:0000313" key="2">
    <source>
        <dbReference type="Proteomes" id="UP000694428"/>
    </source>
</evidence>
<organism evidence="1 2">
    <name type="scientific">Pavo cristatus</name>
    <name type="common">Indian peafowl</name>
    <name type="synonym">Blue peafowl</name>
    <dbReference type="NCBI Taxonomy" id="9049"/>
    <lineage>
        <taxon>Eukaryota</taxon>
        <taxon>Metazoa</taxon>
        <taxon>Chordata</taxon>
        <taxon>Craniata</taxon>
        <taxon>Vertebrata</taxon>
        <taxon>Euteleostomi</taxon>
        <taxon>Archelosauria</taxon>
        <taxon>Archosauria</taxon>
        <taxon>Dinosauria</taxon>
        <taxon>Saurischia</taxon>
        <taxon>Theropoda</taxon>
        <taxon>Coelurosauria</taxon>
        <taxon>Aves</taxon>
        <taxon>Neognathae</taxon>
        <taxon>Galloanserae</taxon>
        <taxon>Galliformes</taxon>
        <taxon>Phasianidae</taxon>
        <taxon>Phasianinae</taxon>
        <taxon>Pavo</taxon>
    </lineage>
</organism>
<dbReference type="Gene3D" id="1.10.510.10">
    <property type="entry name" value="Transferase(Phosphotransferase) domain 1"/>
    <property type="match status" value="1"/>
</dbReference>
<evidence type="ECO:0000313" key="1">
    <source>
        <dbReference type="Ensembl" id="ENSPSTP00000011648.1"/>
    </source>
</evidence>
<name>A0A8C9F773_PAVCR</name>
<protein>
    <submittedName>
        <fullName evidence="1">Uncharacterized protein</fullName>
    </submittedName>
</protein>
<keyword evidence="2" id="KW-1185">Reference proteome</keyword>
<dbReference type="Ensembl" id="ENSPSTT00000025392.1">
    <property type="protein sequence ID" value="ENSPSTP00000024133.1"/>
    <property type="gene ID" value="ENSPSTG00000017803.1"/>
</dbReference>